<sequence>MVDEKGKIKNRKIVNTEIQVQTEIARILNQIPNMEPATYNGKEVGVIYTFPIVWGTKE</sequence>
<dbReference type="Proteomes" id="UP000184432">
    <property type="component" value="Unassembled WGS sequence"/>
</dbReference>
<proteinExistence type="predicted"/>
<gene>
    <name evidence="1" type="ORF">SAMN04488508_107108</name>
</gene>
<name>A0A1M6I4C1_9FLAO</name>
<accession>A0A1M6I4C1</accession>
<organism evidence="1 2">
    <name type="scientific">Aquimarina spongiae</name>
    <dbReference type="NCBI Taxonomy" id="570521"/>
    <lineage>
        <taxon>Bacteria</taxon>
        <taxon>Pseudomonadati</taxon>
        <taxon>Bacteroidota</taxon>
        <taxon>Flavobacteriia</taxon>
        <taxon>Flavobacteriales</taxon>
        <taxon>Flavobacteriaceae</taxon>
        <taxon>Aquimarina</taxon>
    </lineage>
</organism>
<dbReference type="AlphaFoldDB" id="A0A1M6I4C1"/>
<dbReference type="RefSeq" id="WP_170864614.1">
    <property type="nucleotide sequence ID" value="NZ_FQYP01000007.1"/>
</dbReference>
<evidence type="ECO:0000313" key="1">
    <source>
        <dbReference type="EMBL" id="SHJ29279.1"/>
    </source>
</evidence>
<evidence type="ECO:0000313" key="2">
    <source>
        <dbReference type="Proteomes" id="UP000184432"/>
    </source>
</evidence>
<keyword evidence="2" id="KW-1185">Reference proteome</keyword>
<dbReference type="STRING" id="570521.SAMN04488508_107108"/>
<reference evidence="2" key="1">
    <citation type="submission" date="2016-11" db="EMBL/GenBank/DDBJ databases">
        <authorList>
            <person name="Varghese N."/>
            <person name="Submissions S."/>
        </authorList>
    </citation>
    <scope>NUCLEOTIDE SEQUENCE [LARGE SCALE GENOMIC DNA]</scope>
    <source>
        <strain evidence="2">DSM 22623</strain>
    </source>
</reference>
<dbReference type="EMBL" id="FQYP01000007">
    <property type="protein sequence ID" value="SHJ29279.1"/>
    <property type="molecule type" value="Genomic_DNA"/>
</dbReference>
<evidence type="ECO:0008006" key="3">
    <source>
        <dbReference type="Google" id="ProtNLM"/>
    </source>
</evidence>
<protein>
    <recommendedName>
        <fullName evidence="3">TonB protein C-terminal</fullName>
    </recommendedName>
</protein>